<keyword evidence="1" id="KW-0496">Mitochondrion</keyword>
<dbReference type="GeneID" id="37014121"/>
<dbReference type="Proteomes" id="UP000245942">
    <property type="component" value="Unassembled WGS sequence"/>
</dbReference>
<evidence type="ECO:0000313" key="3">
    <source>
        <dbReference type="Proteomes" id="UP000245942"/>
    </source>
</evidence>
<reference evidence="2 3" key="1">
    <citation type="journal article" date="2018" name="Mol. Biol. Evol.">
        <title>Broad Genomic Sampling Reveals a Smut Pathogenic Ancestry of the Fungal Clade Ustilaginomycotina.</title>
        <authorList>
            <person name="Kijpornyongpan T."/>
            <person name="Mondo S.J."/>
            <person name="Barry K."/>
            <person name="Sandor L."/>
            <person name="Lee J."/>
            <person name="Lipzen A."/>
            <person name="Pangilinan J."/>
            <person name="LaButti K."/>
            <person name="Hainaut M."/>
            <person name="Henrissat B."/>
            <person name="Grigoriev I.V."/>
            <person name="Spatafora J.W."/>
            <person name="Aime M.C."/>
        </authorList>
    </citation>
    <scope>NUCLEOTIDE SEQUENCE [LARGE SCALE GENOMIC DNA]</scope>
    <source>
        <strain evidence="2 3">MCA 4718</strain>
    </source>
</reference>
<keyword evidence="3" id="KW-1185">Reference proteome</keyword>
<keyword evidence="1" id="KW-0999">Mitochondrion inner membrane</keyword>
<gene>
    <name evidence="2" type="ORF">BCV69DRAFT_282513</name>
</gene>
<evidence type="ECO:0000256" key="1">
    <source>
        <dbReference type="RuleBase" id="RU363021"/>
    </source>
</evidence>
<dbReference type="Pfam" id="PF09769">
    <property type="entry name" value="ApoO"/>
    <property type="match status" value="1"/>
</dbReference>
<dbReference type="STRING" id="1684307.A0A316U704"/>
<accession>A0A316U704</accession>
<evidence type="ECO:0000313" key="2">
    <source>
        <dbReference type="EMBL" id="PWN21010.1"/>
    </source>
</evidence>
<dbReference type="AlphaFoldDB" id="A0A316U704"/>
<dbReference type="OrthoDB" id="2399148at2759"/>
<dbReference type="RefSeq" id="XP_025348170.1">
    <property type="nucleotide sequence ID" value="XM_025492387.1"/>
</dbReference>
<dbReference type="PANTHER" id="PTHR28268:SF1">
    <property type="entry name" value="MICOS SUBUNIT MIC26"/>
    <property type="match status" value="1"/>
</dbReference>
<keyword evidence="1" id="KW-0472">Membrane</keyword>
<dbReference type="GO" id="GO:0042407">
    <property type="term" value="P:cristae formation"/>
    <property type="evidence" value="ECO:0007669"/>
    <property type="project" value="InterPro"/>
</dbReference>
<dbReference type="InterPro" id="IPR019166">
    <property type="entry name" value="MIC26/MIC27"/>
</dbReference>
<dbReference type="EMBL" id="KZ819326">
    <property type="protein sequence ID" value="PWN21010.1"/>
    <property type="molecule type" value="Genomic_DNA"/>
</dbReference>
<sequence length="220" mass="24340">MAPSTVVVDESGGTKLPIYSAPSEPLRVIETQTRLEQHVGEARRALASSTESLRKSVHENVSSWIGVERRVERKVLEIIPDDEPLSPGLIYVGVATLAGSVFGRYRSFPIRFLSPPLFLLGSLNYFLPKTSHNLSLYYQQVESAHLPPIIKEQRESLVKSAKSLWRQADDKAHVAARKVEGGWKGGLEKVQEGTGLKIAPTREVVVEHRAPPGTKEARQT</sequence>
<organism evidence="2 3">
    <name type="scientific">Pseudomicrostroma glucosiphilum</name>
    <dbReference type="NCBI Taxonomy" id="1684307"/>
    <lineage>
        <taxon>Eukaryota</taxon>
        <taxon>Fungi</taxon>
        <taxon>Dikarya</taxon>
        <taxon>Basidiomycota</taxon>
        <taxon>Ustilaginomycotina</taxon>
        <taxon>Exobasidiomycetes</taxon>
        <taxon>Microstromatales</taxon>
        <taxon>Microstromatales incertae sedis</taxon>
        <taxon>Pseudomicrostroma</taxon>
    </lineage>
</organism>
<dbReference type="GO" id="GO:0061617">
    <property type="term" value="C:MICOS complex"/>
    <property type="evidence" value="ECO:0007669"/>
    <property type="project" value="UniProtKB-UniRule"/>
</dbReference>
<dbReference type="GO" id="GO:0044284">
    <property type="term" value="C:mitochondrial crista junction"/>
    <property type="evidence" value="ECO:0007669"/>
    <property type="project" value="TreeGrafter"/>
</dbReference>
<protein>
    <recommendedName>
        <fullName evidence="1">MICOS complex subunit</fullName>
    </recommendedName>
</protein>
<comment type="subcellular location">
    <subcellularLocation>
        <location evidence="1">Mitochondrion inner membrane</location>
    </subcellularLocation>
</comment>
<comment type="subunit">
    <text evidence="1">Component of the mitochondrial contact site and cristae organizing system (MICOS) complex.</text>
</comment>
<name>A0A316U704_9BASI</name>
<dbReference type="InterPro" id="IPR033181">
    <property type="entry name" value="Mic26_fungi"/>
</dbReference>
<comment type="function">
    <text evidence="1">Component of the MICOS complex, a large protein complex of the mitochondrial inner membrane that plays crucial roles in the maintenance of crista junctions, inner membrane architecture, and formation of contact sites to the outer membrane.</text>
</comment>
<proteinExistence type="predicted"/>
<dbReference type="PANTHER" id="PTHR28268">
    <property type="entry name" value="MICOS SUBUNIT MIC26"/>
    <property type="match status" value="1"/>
</dbReference>